<organism evidence="1 2">
    <name type="scientific">Channa argus</name>
    <name type="common">Northern snakehead</name>
    <name type="synonym">Ophicephalus argus</name>
    <dbReference type="NCBI Taxonomy" id="215402"/>
    <lineage>
        <taxon>Eukaryota</taxon>
        <taxon>Metazoa</taxon>
        <taxon>Chordata</taxon>
        <taxon>Craniata</taxon>
        <taxon>Vertebrata</taxon>
        <taxon>Euteleostomi</taxon>
        <taxon>Actinopterygii</taxon>
        <taxon>Neopterygii</taxon>
        <taxon>Teleostei</taxon>
        <taxon>Neoteleostei</taxon>
        <taxon>Acanthomorphata</taxon>
        <taxon>Anabantaria</taxon>
        <taxon>Anabantiformes</taxon>
        <taxon>Channoidei</taxon>
        <taxon>Channidae</taxon>
        <taxon>Channa</taxon>
    </lineage>
</organism>
<reference evidence="2" key="2">
    <citation type="submission" date="2019-02" db="EMBL/GenBank/DDBJ databases">
        <title>Opniocepnalus argus Var Kimnra genome.</title>
        <authorList>
            <person name="Zhou C."/>
            <person name="Xiao S."/>
        </authorList>
    </citation>
    <scope>NUCLEOTIDE SEQUENCE [LARGE SCALE GENOMIC DNA]</scope>
</reference>
<dbReference type="Proteomes" id="UP000503349">
    <property type="component" value="Chromosome 23"/>
</dbReference>
<dbReference type="EMBL" id="CM015734">
    <property type="protein sequence ID" value="KAF3706245.1"/>
    <property type="molecule type" value="Genomic_DNA"/>
</dbReference>
<keyword evidence="2" id="KW-1185">Reference proteome</keyword>
<reference evidence="1 2" key="1">
    <citation type="submission" date="2019-02" db="EMBL/GenBank/DDBJ databases">
        <title>Opniocepnalus argus genome.</title>
        <authorList>
            <person name="Zhou C."/>
            <person name="Xiao S."/>
        </authorList>
    </citation>
    <scope>NUCLEOTIDE SEQUENCE [LARGE SCALE GENOMIC DNA]</scope>
    <source>
        <strain evidence="1">OARG1902GOOAL</strain>
        <tissue evidence="1">Muscle</tissue>
    </source>
</reference>
<evidence type="ECO:0000313" key="2">
    <source>
        <dbReference type="Proteomes" id="UP000503349"/>
    </source>
</evidence>
<dbReference type="AlphaFoldDB" id="A0A6G1QUM9"/>
<protein>
    <submittedName>
        <fullName evidence="1">Uncharacterized protein</fullName>
    </submittedName>
</protein>
<accession>A0A6G1QUM9</accession>
<gene>
    <name evidence="1" type="ORF">EXN66_Car021937</name>
</gene>
<evidence type="ECO:0000313" key="1">
    <source>
        <dbReference type="EMBL" id="KAF3706245.1"/>
    </source>
</evidence>
<proteinExistence type="predicted"/>
<sequence>MKLLGKGWLEKPQLEAMYTVCGCIVQYMKFLILKQHAVLYCTLLKLCILDLAAVSKGPTWVVVSFQHVYSK</sequence>
<name>A0A6G1QUM9_CHAAH</name>